<dbReference type="FunFam" id="2.100.10.50:FF:000002">
    <property type="entry name" value="Multivesicular body subunit 12B"/>
    <property type="match status" value="1"/>
</dbReference>
<evidence type="ECO:0000256" key="3">
    <source>
        <dbReference type="ARBA" id="ARBA00022448"/>
    </source>
</evidence>
<accession>A0A0M3K3T2</accession>
<dbReference type="Pfam" id="PF10240">
    <property type="entry name" value="DUF2464"/>
    <property type="match status" value="1"/>
</dbReference>
<dbReference type="InterPro" id="IPR018798">
    <property type="entry name" value="MVB12A/B"/>
</dbReference>
<feature type="domain" description="UMA" evidence="9">
    <location>
        <begin position="199"/>
        <end position="248"/>
    </location>
</feature>
<sequence>MSAAVLSPAIEVGSVRDMDPITAVVIVADKNKCPRGFLPITKTHDDLSDADLWKESSFSFFSRPVRYLAVSRDTPSNAMSVQVVTDLCVVKDTDPIPVGFIAIDYTADSKEKSLRKKYLCVRTMARDTVVDAIGEIIVLNRQKKPPKNFSSAGAGGLYPKVQQDDHRSTPNLGGSSSAERDIAHRNSLTIKLPSTRYGVDDVPFKLNPSVQTYLSLRKMGALPALKVCDRARLDSLLDYSFNLERATLSNP</sequence>
<keyword evidence="5" id="KW-0653">Protein transport</keyword>
<dbReference type="Proteomes" id="UP000267096">
    <property type="component" value="Unassembled WGS sequence"/>
</dbReference>
<name>A0A0M3K3T2_ANISI</name>
<dbReference type="PROSITE" id="PS51497">
    <property type="entry name" value="UMA"/>
    <property type="match status" value="1"/>
</dbReference>
<dbReference type="InterPro" id="IPR023340">
    <property type="entry name" value="UMA"/>
</dbReference>
<feature type="domain" description="MABP" evidence="10">
    <location>
        <begin position="18"/>
        <end position="188"/>
    </location>
</feature>
<dbReference type="GO" id="GO:0019075">
    <property type="term" value="P:virus maturation"/>
    <property type="evidence" value="ECO:0007669"/>
    <property type="project" value="TreeGrafter"/>
</dbReference>
<evidence type="ECO:0000313" key="11">
    <source>
        <dbReference type="EMBL" id="VDK53996.1"/>
    </source>
</evidence>
<comment type="function">
    <text evidence="7">Component of the ESCRT-I complex, a regulator of vesicular trafficking process. Required for the sorting of endocytic ubiquitinated cargos into multivesicular bodies.</text>
</comment>
<keyword evidence="3" id="KW-0813">Transport</keyword>
<feature type="region of interest" description="Disordered" evidence="8">
    <location>
        <begin position="146"/>
        <end position="180"/>
    </location>
</feature>
<evidence type="ECO:0000256" key="1">
    <source>
        <dbReference type="ARBA" id="ARBA00004633"/>
    </source>
</evidence>
<dbReference type="GO" id="GO:0046755">
    <property type="term" value="P:viral budding"/>
    <property type="evidence" value="ECO:0007669"/>
    <property type="project" value="TreeGrafter"/>
</dbReference>
<comment type="subcellular location">
    <subcellularLocation>
        <location evidence="1">Late endosome membrane</location>
        <topology evidence="1">Peripheral membrane protein</topology>
    </subcellularLocation>
</comment>
<protein>
    <submittedName>
        <fullName evidence="13">ESCRT-I complex subunit MVB12A</fullName>
    </submittedName>
</protein>
<dbReference type="EMBL" id="UYRR01032064">
    <property type="protein sequence ID" value="VDK53996.1"/>
    <property type="molecule type" value="Genomic_DNA"/>
</dbReference>
<organism evidence="13">
    <name type="scientific">Anisakis simplex</name>
    <name type="common">Herring worm</name>
    <dbReference type="NCBI Taxonomy" id="6269"/>
    <lineage>
        <taxon>Eukaryota</taxon>
        <taxon>Metazoa</taxon>
        <taxon>Ecdysozoa</taxon>
        <taxon>Nematoda</taxon>
        <taxon>Chromadorea</taxon>
        <taxon>Rhabditida</taxon>
        <taxon>Spirurina</taxon>
        <taxon>Ascaridomorpha</taxon>
        <taxon>Ascaridoidea</taxon>
        <taxon>Anisakidae</taxon>
        <taxon>Anisakis</taxon>
        <taxon>Anisakis simplex complex</taxon>
    </lineage>
</organism>
<reference evidence="11 12" key="2">
    <citation type="submission" date="2018-11" db="EMBL/GenBank/DDBJ databases">
        <authorList>
            <consortium name="Pathogen Informatics"/>
        </authorList>
    </citation>
    <scope>NUCLEOTIDE SEQUENCE [LARGE SCALE GENOMIC DNA]</scope>
</reference>
<evidence type="ECO:0000259" key="9">
    <source>
        <dbReference type="PROSITE" id="PS51497"/>
    </source>
</evidence>
<gene>
    <name evidence="11" type="ORF">ASIM_LOCUS15030</name>
</gene>
<dbReference type="InterPro" id="IPR040297">
    <property type="entry name" value="MVB12B"/>
</dbReference>
<evidence type="ECO:0000259" key="10">
    <source>
        <dbReference type="PROSITE" id="PS51498"/>
    </source>
</evidence>
<evidence type="ECO:0000256" key="8">
    <source>
        <dbReference type="SAM" id="MobiDB-lite"/>
    </source>
</evidence>
<evidence type="ECO:0000256" key="6">
    <source>
        <dbReference type="ARBA" id="ARBA00023136"/>
    </source>
</evidence>
<dbReference type="OrthoDB" id="6021306at2759"/>
<dbReference type="AlphaFoldDB" id="A0A0M3K3T2"/>
<dbReference type="Gene3D" id="2.100.10.50">
    <property type="match status" value="1"/>
</dbReference>
<keyword evidence="4" id="KW-0967">Endosome</keyword>
<dbReference type="InterPro" id="IPR023341">
    <property type="entry name" value="MABP"/>
</dbReference>
<evidence type="ECO:0000313" key="12">
    <source>
        <dbReference type="Proteomes" id="UP000267096"/>
    </source>
</evidence>
<evidence type="ECO:0000256" key="2">
    <source>
        <dbReference type="ARBA" id="ARBA00010432"/>
    </source>
</evidence>
<dbReference type="WBParaSite" id="ASIM_0001562301-mRNA-1">
    <property type="protein sequence ID" value="ASIM_0001562301-mRNA-1"/>
    <property type="gene ID" value="ASIM_0001562301"/>
</dbReference>
<keyword evidence="12" id="KW-1185">Reference proteome</keyword>
<dbReference type="PANTHER" id="PTHR31547:SF1">
    <property type="entry name" value="MULTIVESICULAR BODY SUBUNIT 12B"/>
    <property type="match status" value="1"/>
</dbReference>
<comment type="similarity">
    <text evidence="2">Belongs to the MVB12 family.</text>
</comment>
<dbReference type="GO" id="GO:0015031">
    <property type="term" value="P:protein transport"/>
    <property type="evidence" value="ECO:0007669"/>
    <property type="project" value="UniProtKB-KW"/>
</dbReference>
<dbReference type="GO" id="GO:0042058">
    <property type="term" value="P:regulation of epidermal growth factor receptor signaling pathway"/>
    <property type="evidence" value="ECO:0007669"/>
    <property type="project" value="TreeGrafter"/>
</dbReference>
<dbReference type="GO" id="GO:0000813">
    <property type="term" value="C:ESCRT I complex"/>
    <property type="evidence" value="ECO:0007669"/>
    <property type="project" value="InterPro"/>
</dbReference>
<dbReference type="PROSITE" id="PS51498">
    <property type="entry name" value="MABP"/>
    <property type="match status" value="1"/>
</dbReference>
<evidence type="ECO:0000256" key="4">
    <source>
        <dbReference type="ARBA" id="ARBA00022753"/>
    </source>
</evidence>
<evidence type="ECO:0000256" key="7">
    <source>
        <dbReference type="ARBA" id="ARBA00053101"/>
    </source>
</evidence>
<reference evidence="13" key="1">
    <citation type="submission" date="2017-02" db="UniProtKB">
        <authorList>
            <consortium name="WormBaseParasite"/>
        </authorList>
    </citation>
    <scope>IDENTIFICATION</scope>
</reference>
<keyword evidence="6" id="KW-0472">Membrane</keyword>
<proteinExistence type="inferred from homology"/>
<dbReference type="GO" id="GO:0031902">
    <property type="term" value="C:late endosome membrane"/>
    <property type="evidence" value="ECO:0007669"/>
    <property type="project" value="UniProtKB-SubCell"/>
</dbReference>
<evidence type="ECO:0000256" key="5">
    <source>
        <dbReference type="ARBA" id="ARBA00022927"/>
    </source>
</evidence>
<dbReference type="PANTHER" id="PTHR31547">
    <property type="entry name" value="MULTIVESICULAR BODY SUBUNIT 12B"/>
    <property type="match status" value="1"/>
</dbReference>
<evidence type="ECO:0000313" key="13">
    <source>
        <dbReference type="WBParaSite" id="ASIM_0001562301-mRNA-1"/>
    </source>
</evidence>